<dbReference type="PANTHER" id="PTHR32204">
    <property type="entry name" value="ATPASE RAVA"/>
    <property type="match status" value="1"/>
</dbReference>
<dbReference type="InterPro" id="IPR041538">
    <property type="entry name" value="RavA-like_AAA_lid"/>
</dbReference>
<dbReference type="Proteomes" id="UP000722989">
    <property type="component" value="Unassembled WGS sequence"/>
</dbReference>
<evidence type="ECO:0000259" key="1">
    <source>
        <dbReference type="SMART" id="SM00382"/>
    </source>
</evidence>
<name>A0ABX0Y324_9ACTN</name>
<feature type="domain" description="AAA+ ATPase" evidence="1">
    <location>
        <begin position="57"/>
        <end position="197"/>
    </location>
</feature>
<comment type="caution">
    <text evidence="2">The sequence shown here is derived from an EMBL/GenBank/DDBJ whole genome shotgun (WGS) entry which is preliminary data.</text>
</comment>
<dbReference type="SUPFAM" id="SSF52540">
    <property type="entry name" value="P-loop containing nucleoside triphosphate hydrolases"/>
    <property type="match status" value="1"/>
</dbReference>
<dbReference type="SMART" id="SM00382">
    <property type="entry name" value="AAA"/>
    <property type="match status" value="1"/>
</dbReference>
<dbReference type="CDD" id="cd00009">
    <property type="entry name" value="AAA"/>
    <property type="match status" value="1"/>
</dbReference>
<dbReference type="InterPro" id="IPR045427">
    <property type="entry name" value="MoxR"/>
</dbReference>
<dbReference type="InterPro" id="IPR027417">
    <property type="entry name" value="P-loop_NTPase"/>
</dbReference>
<dbReference type="Pfam" id="PF17868">
    <property type="entry name" value="AAA_lid_8"/>
    <property type="match status" value="1"/>
</dbReference>
<dbReference type="EMBL" id="JAATVY010000014">
    <property type="protein sequence ID" value="NJC71832.1"/>
    <property type="molecule type" value="Genomic_DNA"/>
</dbReference>
<protein>
    <submittedName>
        <fullName evidence="2">AAA domain-containing protein</fullName>
    </submittedName>
</protein>
<dbReference type="InterPro" id="IPR003593">
    <property type="entry name" value="AAA+_ATPase"/>
</dbReference>
<organism evidence="2 3">
    <name type="scientific">Planosporangium thailandense</name>
    <dbReference type="NCBI Taxonomy" id="765197"/>
    <lineage>
        <taxon>Bacteria</taxon>
        <taxon>Bacillati</taxon>
        <taxon>Actinomycetota</taxon>
        <taxon>Actinomycetes</taxon>
        <taxon>Micromonosporales</taxon>
        <taxon>Micromonosporaceae</taxon>
        <taxon>Planosporangium</taxon>
    </lineage>
</organism>
<dbReference type="PANTHER" id="PTHR32204:SF0">
    <property type="entry name" value="ATPASE RAVA"/>
    <property type="match status" value="1"/>
</dbReference>
<dbReference type="InterPro" id="IPR050513">
    <property type="entry name" value="RavA_ATPases"/>
</dbReference>
<keyword evidence="3" id="KW-1185">Reference proteome</keyword>
<reference evidence="2 3" key="1">
    <citation type="submission" date="2020-03" db="EMBL/GenBank/DDBJ databases">
        <title>WGS of the type strain of Planosporangium spp.</title>
        <authorList>
            <person name="Thawai C."/>
        </authorList>
    </citation>
    <scope>NUCLEOTIDE SEQUENCE [LARGE SCALE GENOMIC DNA]</scope>
    <source>
        <strain evidence="2 3">TBRC 5610</strain>
    </source>
</reference>
<dbReference type="Pfam" id="PF20030">
    <property type="entry name" value="bpMoxR"/>
    <property type="match status" value="1"/>
</dbReference>
<proteinExistence type="predicted"/>
<gene>
    <name evidence="2" type="ORF">HC031_19215</name>
</gene>
<evidence type="ECO:0000313" key="2">
    <source>
        <dbReference type="EMBL" id="NJC71832.1"/>
    </source>
</evidence>
<accession>A0ABX0Y324</accession>
<evidence type="ECO:0000313" key="3">
    <source>
        <dbReference type="Proteomes" id="UP000722989"/>
    </source>
</evidence>
<dbReference type="Gene3D" id="3.40.50.300">
    <property type="entry name" value="P-loop containing nucleotide triphosphate hydrolases"/>
    <property type="match status" value="1"/>
</dbReference>
<sequence>MRTSNSASYTSPVQTISTQPDVLSVDAAALRDAVTRARAGLVDREVVAEVVVLCAVAGEHLLVIGAPGTAKSEAVRRTAGQLGGRYFEYLLGRFTEPNEIFGSVDLRRLRDGVVEFETAGMLPEAEVAFLDEVFLGSTAVLNTLLGILNERAFRRGSTLLSCPLRICVGAANTLPDDPALAAFADRFLARIFVTPVPDAQLDELLEVGWAAGSCPANPPGSLLPALDRLTEAARGCDLSGIRGLLGTAIRRLRQAGVPLSDRRVVRSQRLVAAAAALDGRTEASSDDLWVLPRFDGALLTVVDDDGIAFIDLGDATPRIAWRELDSTVEVLHIDRSPTSLAALVRVTDPLSIGEASTQVWRWDLPSLMLRSRQPVNVDGIAAVAVLASATLLTTTHDQNTDTYDVTGHRSGPWTTNTEPTLLASGGVFGLRVEEPDRTTVEIPDSNLRVVFPATVAGIGVRRHADTLTLWDQAGRLVAVDLSQRQPIARLRTRL</sequence>